<dbReference type="PANTHER" id="PTHR43735:SF3">
    <property type="entry name" value="FERROPTOSIS SUPPRESSOR PROTEIN 1"/>
    <property type="match status" value="1"/>
</dbReference>
<comment type="caution">
    <text evidence="6">The sequence shown here is derived from an EMBL/GenBank/DDBJ whole genome shotgun (WGS) entry which is preliminary data.</text>
</comment>
<keyword evidence="7" id="KW-1185">Reference proteome</keyword>
<protein>
    <submittedName>
        <fullName evidence="6">FAD-dependent oxidoreductase</fullName>
    </submittedName>
</protein>
<dbReference type="Proteomes" id="UP001596157">
    <property type="component" value="Unassembled WGS sequence"/>
</dbReference>
<organism evidence="6 7">
    <name type="scientific">Actinokineospora guangxiensis</name>
    <dbReference type="NCBI Taxonomy" id="1490288"/>
    <lineage>
        <taxon>Bacteria</taxon>
        <taxon>Bacillati</taxon>
        <taxon>Actinomycetota</taxon>
        <taxon>Actinomycetes</taxon>
        <taxon>Pseudonocardiales</taxon>
        <taxon>Pseudonocardiaceae</taxon>
        <taxon>Actinokineospora</taxon>
    </lineage>
</organism>
<dbReference type="Gene3D" id="3.50.50.100">
    <property type="match status" value="1"/>
</dbReference>
<reference evidence="7" key="1">
    <citation type="journal article" date="2019" name="Int. J. Syst. Evol. Microbiol.">
        <title>The Global Catalogue of Microorganisms (GCM) 10K type strain sequencing project: providing services to taxonomists for standard genome sequencing and annotation.</title>
        <authorList>
            <consortium name="The Broad Institute Genomics Platform"/>
            <consortium name="The Broad Institute Genome Sequencing Center for Infectious Disease"/>
            <person name="Wu L."/>
            <person name="Ma J."/>
        </authorList>
    </citation>
    <scope>NUCLEOTIDE SEQUENCE [LARGE SCALE GENOMIC DNA]</scope>
    <source>
        <strain evidence="7">CCUG 59778</strain>
    </source>
</reference>
<comment type="similarity">
    <text evidence="1">Belongs to the FAD-dependent oxidoreductase family.</text>
</comment>
<dbReference type="PANTHER" id="PTHR43735">
    <property type="entry name" value="APOPTOSIS-INDUCING FACTOR 1"/>
    <property type="match status" value="1"/>
</dbReference>
<evidence type="ECO:0000256" key="4">
    <source>
        <dbReference type="ARBA" id="ARBA00023002"/>
    </source>
</evidence>
<dbReference type="PRINTS" id="PR00368">
    <property type="entry name" value="FADPNR"/>
</dbReference>
<dbReference type="InterPro" id="IPR036188">
    <property type="entry name" value="FAD/NAD-bd_sf"/>
</dbReference>
<evidence type="ECO:0000313" key="6">
    <source>
        <dbReference type="EMBL" id="MFC5288713.1"/>
    </source>
</evidence>
<keyword evidence="2" id="KW-0285">Flavoprotein</keyword>
<dbReference type="RefSeq" id="WP_378248558.1">
    <property type="nucleotide sequence ID" value="NZ_JBHSKF010000007.1"/>
</dbReference>
<evidence type="ECO:0000256" key="2">
    <source>
        <dbReference type="ARBA" id="ARBA00022630"/>
    </source>
</evidence>
<dbReference type="Pfam" id="PF07992">
    <property type="entry name" value="Pyr_redox_2"/>
    <property type="match status" value="1"/>
</dbReference>
<evidence type="ECO:0000313" key="7">
    <source>
        <dbReference type="Proteomes" id="UP001596157"/>
    </source>
</evidence>
<feature type="domain" description="FAD/NAD(P)-binding" evidence="5">
    <location>
        <begin position="1"/>
        <end position="263"/>
    </location>
</feature>
<dbReference type="PRINTS" id="PR00469">
    <property type="entry name" value="PNDRDTASEII"/>
</dbReference>
<dbReference type="InterPro" id="IPR023753">
    <property type="entry name" value="FAD/NAD-binding_dom"/>
</dbReference>
<sequence>MRIVVVGGGYAGVLAANRLAKAVEAEITVVNPRPDFVERVRLHQQVAGTAVAAGPLGSMLRAGIATRVAAAHKVGDGTVTLDDGSTLDFDYALLAVGSTVEPMAGTVPIGSWEGAQRARAALAALPAGAVVAVVGGGATGVETAAEVAAARPDLRVRIVGSPVAATFTGRARRLVRDGLARVGVEVTDDEVVAVDGGDVALASGTGFAADLVLWAIVSGVPELAAASGLDVDADGRVLVDEFLRSTSDERVFAIGDCAGVPGTRFACQSATDQAGHAASALAAMIAGRGPKPYSVRYLARCVTLGRRAAVAQFTHLDDTPRDTALSGRTAAVLKELATRGAKFGARAGFGA</sequence>
<accession>A0ABW0EMS4</accession>
<name>A0ABW0EMS4_9PSEU</name>
<evidence type="ECO:0000259" key="5">
    <source>
        <dbReference type="Pfam" id="PF07992"/>
    </source>
</evidence>
<proteinExistence type="inferred from homology"/>
<dbReference type="EMBL" id="JBHSKF010000007">
    <property type="protein sequence ID" value="MFC5288713.1"/>
    <property type="molecule type" value="Genomic_DNA"/>
</dbReference>
<dbReference type="SUPFAM" id="SSF51905">
    <property type="entry name" value="FAD/NAD(P)-binding domain"/>
    <property type="match status" value="1"/>
</dbReference>
<keyword evidence="4" id="KW-0560">Oxidoreductase</keyword>
<evidence type="ECO:0000256" key="1">
    <source>
        <dbReference type="ARBA" id="ARBA00006442"/>
    </source>
</evidence>
<keyword evidence="3" id="KW-0274">FAD</keyword>
<gene>
    <name evidence="6" type="ORF">ACFPM7_16775</name>
</gene>
<evidence type="ECO:0000256" key="3">
    <source>
        <dbReference type="ARBA" id="ARBA00022827"/>
    </source>
</evidence>